<feature type="region of interest" description="Disordered" evidence="9">
    <location>
        <begin position="1309"/>
        <end position="1355"/>
    </location>
</feature>
<evidence type="ECO:0000256" key="10">
    <source>
        <dbReference type="SAM" id="Phobius"/>
    </source>
</evidence>
<evidence type="ECO:0000256" key="9">
    <source>
        <dbReference type="SAM" id="MobiDB-lite"/>
    </source>
</evidence>
<dbReference type="SUPFAM" id="SSF103473">
    <property type="entry name" value="MFS general substrate transporter"/>
    <property type="match status" value="1"/>
</dbReference>
<organism evidence="13 14">
    <name type="scientific">Chlorella sorokiniana</name>
    <name type="common">Freshwater green alga</name>
    <dbReference type="NCBI Taxonomy" id="3076"/>
    <lineage>
        <taxon>Eukaryota</taxon>
        <taxon>Viridiplantae</taxon>
        <taxon>Chlorophyta</taxon>
        <taxon>core chlorophytes</taxon>
        <taxon>Trebouxiophyceae</taxon>
        <taxon>Chlorellales</taxon>
        <taxon>Chlorellaceae</taxon>
        <taxon>Chlorella clade</taxon>
        <taxon>Chlorella</taxon>
    </lineage>
</organism>
<feature type="region of interest" description="Disordered" evidence="9">
    <location>
        <begin position="1038"/>
        <end position="1090"/>
    </location>
</feature>
<reference evidence="13 14" key="1">
    <citation type="journal article" date="2018" name="Plant J.">
        <title>Genome sequences of Chlorella sorokiniana UTEX 1602 and Micractinium conductrix SAG 241.80: implications to maltose excretion by a green alga.</title>
        <authorList>
            <person name="Arriola M.B."/>
            <person name="Velmurugan N."/>
            <person name="Zhang Y."/>
            <person name="Plunkett M.H."/>
            <person name="Hondzo H."/>
            <person name="Barney B.M."/>
        </authorList>
    </citation>
    <scope>NUCLEOTIDE SEQUENCE [LARGE SCALE GENOMIC DNA]</scope>
    <source>
        <strain evidence="14">UTEX 1602</strain>
    </source>
</reference>
<feature type="compositionally biased region" description="Low complexity" evidence="9">
    <location>
        <begin position="1057"/>
        <end position="1074"/>
    </location>
</feature>
<accession>A0A2P6TET2</accession>
<evidence type="ECO:0000313" key="14">
    <source>
        <dbReference type="Proteomes" id="UP000239899"/>
    </source>
</evidence>
<dbReference type="GO" id="GO:0015112">
    <property type="term" value="F:nitrate transmembrane transporter activity"/>
    <property type="evidence" value="ECO:0007669"/>
    <property type="project" value="InterPro"/>
</dbReference>
<feature type="compositionally biased region" description="Low complexity" evidence="9">
    <location>
        <begin position="1041"/>
        <end position="1050"/>
    </location>
</feature>
<dbReference type="PROSITE" id="PS50850">
    <property type="entry name" value="MFS"/>
    <property type="match status" value="1"/>
</dbReference>
<feature type="transmembrane region" description="Helical" evidence="10">
    <location>
        <begin position="255"/>
        <end position="274"/>
    </location>
</feature>
<feature type="transmembrane region" description="Helical" evidence="10">
    <location>
        <begin position="599"/>
        <end position="618"/>
    </location>
</feature>
<feature type="transmembrane region" description="Helical" evidence="10">
    <location>
        <begin position="222"/>
        <end position="243"/>
    </location>
</feature>
<dbReference type="InterPro" id="IPR011701">
    <property type="entry name" value="MFS"/>
</dbReference>
<dbReference type="GO" id="GO:0010167">
    <property type="term" value="P:response to nitrate"/>
    <property type="evidence" value="ECO:0007669"/>
    <property type="project" value="InterPro"/>
</dbReference>
<keyword evidence="8 10" id="KW-0472">Membrane</keyword>
<feature type="transmembrane region" description="Helical" evidence="10">
    <location>
        <begin position="286"/>
        <end position="305"/>
    </location>
</feature>
<feature type="transmembrane region" description="Helical" evidence="10">
    <location>
        <begin position="435"/>
        <end position="454"/>
    </location>
</feature>
<feature type="transmembrane region" description="Helical" evidence="10">
    <location>
        <begin position="344"/>
        <end position="366"/>
    </location>
</feature>
<proteinExistence type="inferred from homology"/>
<dbReference type="Gene3D" id="2.60.120.590">
    <property type="entry name" value="Alpha-ketoglutarate-dependent dioxygenase AlkB-like"/>
    <property type="match status" value="1"/>
</dbReference>
<dbReference type="InterPro" id="IPR036259">
    <property type="entry name" value="MFS_trans_sf"/>
</dbReference>
<dbReference type="FunFam" id="1.20.1250.20:FF:000053">
    <property type="entry name" value="Nitrate transporter 2.1"/>
    <property type="match status" value="1"/>
</dbReference>
<feature type="compositionally biased region" description="Low complexity" evidence="9">
    <location>
        <begin position="1316"/>
        <end position="1328"/>
    </location>
</feature>
<evidence type="ECO:0000256" key="8">
    <source>
        <dbReference type="ARBA" id="ARBA00023136"/>
    </source>
</evidence>
<feature type="transmembrane region" description="Helical" evidence="10">
    <location>
        <begin position="508"/>
        <end position="530"/>
    </location>
</feature>
<keyword evidence="11" id="KW-0732">Signal</keyword>
<keyword evidence="5 10" id="KW-0812">Transmembrane</keyword>
<protein>
    <submittedName>
        <fullName evidence="13">High affinity nitrate transporter-like</fullName>
    </submittedName>
</protein>
<feature type="transmembrane region" description="Helical" evidence="10">
    <location>
        <begin position="311"/>
        <end position="332"/>
    </location>
</feature>
<comment type="caution">
    <text evidence="13">The sequence shown here is derived from an EMBL/GenBank/DDBJ whole genome shotgun (WGS) entry which is preliminary data.</text>
</comment>
<dbReference type="InterPro" id="IPR037151">
    <property type="entry name" value="AlkB-like_sf"/>
</dbReference>
<feature type="transmembrane region" description="Helical" evidence="10">
    <location>
        <begin position="180"/>
        <end position="202"/>
    </location>
</feature>
<keyword evidence="7" id="KW-0534">Nitrate assimilation</keyword>
<dbReference type="Gene3D" id="1.20.1250.20">
    <property type="entry name" value="MFS general substrate transporter like domains"/>
    <property type="match status" value="2"/>
</dbReference>
<dbReference type="PANTHER" id="PTHR23515">
    <property type="entry name" value="HIGH-AFFINITY NITRATE TRANSPORTER 2.3"/>
    <property type="match status" value="1"/>
</dbReference>
<feature type="chain" id="PRO_5015146588" evidence="11">
    <location>
        <begin position="20"/>
        <end position="1441"/>
    </location>
</feature>
<feature type="signal peptide" evidence="11">
    <location>
        <begin position="1"/>
        <end position="19"/>
    </location>
</feature>
<comment type="similarity">
    <text evidence="3">Belongs to the major facilitator superfamily. Nitrate/nitrite porter (TC 2.A.1.8) family.</text>
</comment>
<evidence type="ECO:0000256" key="6">
    <source>
        <dbReference type="ARBA" id="ARBA00022989"/>
    </source>
</evidence>
<dbReference type="Pfam" id="PF16974">
    <property type="entry name" value="NAR2"/>
    <property type="match status" value="1"/>
</dbReference>
<evidence type="ECO:0000256" key="1">
    <source>
        <dbReference type="ARBA" id="ARBA00004141"/>
    </source>
</evidence>
<dbReference type="SUPFAM" id="SSF51197">
    <property type="entry name" value="Clavaminate synthase-like"/>
    <property type="match status" value="1"/>
</dbReference>
<feature type="transmembrane region" description="Helical" evidence="10">
    <location>
        <begin position="466"/>
        <end position="487"/>
    </location>
</feature>
<keyword evidence="4" id="KW-0813">Transport</keyword>
<dbReference type="InterPro" id="IPR016605">
    <property type="entry name" value="Transptr_NO3_Nar2"/>
</dbReference>
<sequence length="1441" mass="152926">MARAGILLALLGLCGLATAAQNYSSLQPPAYAISLSFNISGEELNPLPCVDLTNRACLPQISVPNGDSVIIRWEGPAGAAGNTLSLMTCFSNASAADRPWRKANAVISKDKKCNVGSPFVEGLPTGSGSYVWYPGVNTPPAIYNIQLLEVQANSDPTNYTAMGRDPGFFQVQPINATPSWLLALVGVFACIGPLTLAGFFTWEKARQLRLLRPCAAPHMRSFYLAMLSHFVAVFATFAAAPLLPVIRDNLDLDKAQISAAGIAAVAGTILARVVMGGVCDRWGPRYGAASLNLLTAAASFGMAAVESAGGYLTARLLIGFSLAAFVACQFWCSVMFSPRIVGTANAVAAGWGNSAGGFVQLLMPLLLKGMERSQPEFVAWRTCYFVVGWMQVVVGALVILLGQDLPHGNYGPLRRAGSLAPPNTGREYLVAVRNYRTWVLTALYAFSFGVELTMNNVFAQYVYDNFGTSLTAAGALASVFSLMNIVSRPAGGWLSDVAAQRFGMRGRLWVLFLLQSSAAAFCCGLSRMGGSLGGTMAMAVCMGITETAAAGSTFGVVPFVTKRGLGAANGIIGSGSSAGSILLQGLFFTGSKVDWSQGFLRMGLTALGASFLAFTIHFPMWGGMLPRLWWGTQRPDAMTEEQYYSRDYTPAEQQLGLHRSVLNFAVESRSQRGVSSKRVAGGVPGLDICFNLFSEDVERGLFEAPGSRPPGQSGHLGLPEFGPQLIQVITAIQDVGLVPGGLPYPDDAFCRSYQCTNSGAKSAAAGAAAAPMSLATSPAPFVLASTAAPHERFGPLTSGLQLHFDPQGSWGEVIVGLSLGAPAELELVEYQPRTGRQQRVTVPLPRRSCYSLTGRARYPGGNGVGFMHGIRLLAVPQEERPAWNLEGERRSITLRSTMAWAIEWLNHEEKQLRAAGTSQKELKALAQRRKQLRDRRAKDHNREDLDQRALSVVHKQATELLKAFVAPAAAAHWAARLPKPDAPFLPTLPAGLAGRYPSTAAAAAAASTAAAASAPSAAAAAAAPALPAVQQPLDNSQLLEGSASPHSPAAAGGGSASGSSTPRAGAAAAAAASPRGKRDSRSSRLSPEEKADKVLKRFPHSFCEELGIDIGSGSAAALWQWLCASVLFSARIKSNAAMSACKELFGAGLTTPQAFCRAGKDRVRQLLSDSGYGQYEDKAAGFLVDNAAVVVAQYAGDLNNLRTAASNNAQQERALLKKLKGTGDGAVDIFFRQVQQAWEEAFPFADKKALKAARLVGLKEHPQALAELCGGDRVKFSRLMAALVRACPAGSACTVASKSLQAAQPVAEVHEDDAAAQDSAQPASQAQLRQRRRRSTRQQQKAAAAAAAAPEAEEWEDPAATMPRWAYYPRQYGGVVLSAAACGCTAVCYDQQDPLRVWKMMAWLVLALVALGVHELRPYKRMNYGDMAREQGVGWGRMLGF</sequence>
<evidence type="ECO:0000256" key="7">
    <source>
        <dbReference type="ARBA" id="ARBA00023063"/>
    </source>
</evidence>
<feature type="compositionally biased region" description="Basic and acidic residues" evidence="9">
    <location>
        <begin position="1076"/>
        <end position="1090"/>
    </location>
</feature>
<gene>
    <name evidence="13" type="ORF">C2E21_8439</name>
</gene>
<dbReference type="Pfam" id="PF07690">
    <property type="entry name" value="MFS_1"/>
    <property type="match status" value="1"/>
</dbReference>
<keyword evidence="6 10" id="KW-1133">Transmembrane helix</keyword>
<feature type="compositionally biased region" description="Basic and acidic residues" evidence="9">
    <location>
        <begin position="934"/>
        <end position="943"/>
    </location>
</feature>
<feature type="transmembrane region" description="Helical" evidence="10">
    <location>
        <begin position="567"/>
        <end position="587"/>
    </location>
</feature>
<dbReference type="Proteomes" id="UP000239899">
    <property type="component" value="Unassembled WGS sequence"/>
</dbReference>
<dbReference type="InterPro" id="IPR020846">
    <property type="entry name" value="MFS_dom"/>
</dbReference>
<feature type="compositionally biased region" description="Low complexity" evidence="9">
    <location>
        <begin position="1337"/>
        <end position="1350"/>
    </location>
</feature>
<dbReference type="STRING" id="3076.A0A2P6TET2"/>
<evidence type="ECO:0000256" key="2">
    <source>
        <dbReference type="ARBA" id="ARBA00007879"/>
    </source>
</evidence>
<name>A0A2P6TET2_CHLSO</name>
<feature type="region of interest" description="Disordered" evidence="9">
    <location>
        <begin position="916"/>
        <end position="943"/>
    </location>
</feature>
<evidence type="ECO:0000256" key="11">
    <source>
        <dbReference type="SAM" id="SignalP"/>
    </source>
</evidence>
<keyword evidence="14" id="KW-1185">Reference proteome</keyword>
<dbReference type="GO" id="GO:1990351">
    <property type="term" value="C:transporter complex"/>
    <property type="evidence" value="ECO:0007669"/>
    <property type="project" value="UniProtKB-ARBA"/>
</dbReference>
<dbReference type="OrthoDB" id="434240at2759"/>
<dbReference type="GO" id="GO:0016020">
    <property type="term" value="C:membrane"/>
    <property type="evidence" value="ECO:0007669"/>
    <property type="project" value="UniProtKB-SubCell"/>
</dbReference>
<feature type="domain" description="Major facilitator superfamily (MFS) profile" evidence="12">
    <location>
        <begin position="221"/>
        <end position="621"/>
    </location>
</feature>
<evidence type="ECO:0000256" key="4">
    <source>
        <dbReference type="ARBA" id="ARBA00022448"/>
    </source>
</evidence>
<evidence type="ECO:0000259" key="12">
    <source>
        <dbReference type="PROSITE" id="PS50850"/>
    </source>
</evidence>
<dbReference type="InterPro" id="IPR044772">
    <property type="entry name" value="NO3_transporter"/>
</dbReference>
<evidence type="ECO:0000313" key="13">
    <source>
        <dbReference type="EMBL" id="PRW21142.1"/>
    </source>
</evidence>
<dbReference type="EMBL" id="LHPG02000020">
    <property type="protein sequence ID" value="PRW21142.1"/>
    <property type="molecule type" value="Genomic_DNA"/>
</dbReference>
<evidence type="ECO:0000256" key="5">
    <source>
        <dbReference type="ARBA" id="ARBA00022692"/>
    </source>
</evidence>
<feature type="transmembrane region" description="Helical" evidence="10">
    <location>
        <begin position="378"/>
        <end position="401"/>
    </location>
</feature>
<dbReference type="CDD" id="cd17341">
    <property type="entry name" value="MFS_NRT2_like"/>
    <property type="match status" value="1"/>
</dbReference>
<dbReference type="GO" id="GO:0042128">
    <property type="term" value="P:nitrate assimilation"/>
    <property type="evidence" value="ECO:0007669"/>
    <property type="project" value="UniProtKB-KW"/>
</dbReference>
<comment type="similarity">
    <text evidence="2">Belongs to the alkB family.</text>
</comment>
<comment type="subcellular location">
    <subcellularLocation>
        <location evidence="1">Membrane</location>
        <topology evidence="1">Multi-pass membrane protein</topology>
    </subcellularLocation>
</comment>
<evidence type="ECO:0000256" key="3">
    <source>
        <dbReference type="ARBA" id="ARBA00008432"/>
    </source>
</evidence>